<dbReference type="Proteomes" id="UP000030652">
    <property type="component" value="Unassembled WGS sequence"/>
</dbReference>
<dbReference type="EMBL" id="JRYO01000124">
    <property type="protein sequence ID" value="KHE92492.1"/>
    <property type="molecule type" value="Genomic_DNA"/>
</dbReference>
<dbReference type="PROSITE" id="PS00433">
    <property type="entry name" value="PHOSPHOFRUCTOKINASE"/>
    <property type="match status" value="1"/>
</dbReference>
<dbReference type="InterPro" id="IPR015912">
    <property type="entry name" value="Phosphofructokinase_CS"/>
</dbReference>
<dbReference type="GO" id="GO:0005524">
    <property type="term" value="F:ATP binding"/>
    <property type="evidence" value="ECO:0007669"/>
    <property type="project" value="TreeGrafter"/>
</dbReference>
<keyword evidence="4" id="KW-0460">Magnesium</keyword>
<dbReference type="InterPro" id="IPR035966">
    <property type="entry name" value="PKF_sf"/>
</dbReference>
<keyword evidence="2" id="KW-0479">Metal-binding</keyword>
<name>A0A0B0EHE4_9BACT</name>
<evidence type="ECO:0000256" key="1">
    <source>
        <dbReference type="ARBA" id="ARBA00022679"/>
    </source>
</evidence>
<dbReference type="GO" id="GO:0070095">
    <property type="term" value="F:fructose-6-phosphate binding"/>
    <property type="evidence" value="ECO:0007669"/>
    <property type="project" value="TreeGrafter"/>
</dbReference>
<proteinExistence type="predicted"/>
<dbReference type="GO" id="GO:0048029">
    <property type="term" value="F:monosaccharide binding"/>
    <property type="evidence" value="ECO:0007669"/>
    <property type="project" value="TreeGrafter"/>
</dbReference>
<gene>
    <name evidence="6" type="ORF">SCABRO_01752</name>
</gene>
<dbReference type="eggNOG" id="COG0205">
    <property type="taxonomic scope" value="Bacteria"/>
</dbReference>
<dbReference type="GO" id="GO:0005945">
    <property type="term" value="C:6-phosphofructokinase complex"/>
    <property type="evidence" value="ECO:0007669"/>
    <property type="project" value="TreeGrafter"/>
</dbReference>
<dbReference type="GO" id="GO:0030388">
    <property type="term" value="P:fructose 1,6-bisphosphate metabolic process"/>
    <property type="evidence" value="ECO:0007669"/>
    <property type="project" value="TreeGrafter"/>
</dbReference>
<keyword evidence="1" id="KW-0808">Transferase</keyword>
<reference evidence="6 7" key="1">
    <citation type="submission" date="2014-10" db="EMBL/GenBank/DDBJ databases">
        <title>Draft genome of anammox bacterium scalindua brodae, obtained using differential coverage binning of sequence data from two enrichment reactors.</title>
        <authorList>
            <person name="Speth D.R."/>
            <person name="Russ L."/>
            <person name="Kartal B."/>
            <person name="Op den Camp H.J."/>
            <person name="Dutilh B.E."/>
            <person name="Jetten M.S."/>
        </authorList>
    </citation>
    <scope>NUCLEOTIDE SEQUENCE [LARGE SCALE GENOMIC DNA]</scope>
    <source>
        <strain evidence="6">RU1</strain>
    </source>
</reference>
<evidence type="ECO:0000259" key="5">
    <source>
        <dbReference type="Pfam" id="PF00365"/>
    </source>
</evidence>
<evidence type="ECO:0000256" key="2">
    <source>
        <dbReference type="ARBA" id="ARBA00022723"/>
    </source>
</evidence>
<dbReference type="PATRIC" id="fig|237368.3.peg.1905"/>
<dbReference type="Gene3D" id="3.40.50.460">
    <property type="entry name" value="Phosphofructokinase domain"/>
    <property type="match status" value="1"/>
</dbReference>
<dbReference type="GO" id="GO:0003872">
    <property type="term" value="F:6-phosphofructokinase activity"/>
    <property type="evidence" value="ECO:0007669"/>
    <property type="project" value="InterPro"/>
</dbReference>
<evidence type="ECO:0000313" key="6">
    <source>
        <dbReference type="EMBL" id="KHE92492.1"/>
    </source>
</evidence>
<dbReference type="GO" id="GO:0042802">
    <property type="term" value="F:identical protein binding"/>
    <property type="evidence" value="ECO:0007669"/>
    <property type="project" value="TreeGrafter"/>
</dbReference>
<organism evidence="6 7">
    <name type="scientific">Candidatus Scalindua brodae</name>
    <dbReference type="NCBI Taxonomy" id="237368"/>
    <lineage>
        <taxon>Bacteria</taxon>
        <taxon>Pseudomonadati</taxon>
        <taxon>Planctomycetota</taxon>
        <taxon>Candidatus Brocadiia</taxon>
        <taxon>Candidatus Brocadiales</taxon>
        <taxon>Candidatus Scalinduaceae</taxon>
        <taxon>Candidatus Scalindua</taxon>
    </lineage>
</organism>
<dbReference type="GO" id="GO:0006002">
    <property type="term" value="P:fructose 6-phosphate metabolic process"/>
    <property type="evidence" value="ECO:0007669"/>
    <property type="project" value="TreeGrafter"/>
</dbReference>
<dbReference type="GO" id="GO:0061621">
    <property type="term" value="P:canonical glycolysis"/>
    <property type="evidence" value="ECO:0007669"/>
    <property type="project" value="TreeGrafter"/>
</dbReference>
<keyword evidence="3 6" id="KW-0418">Kinase</keyword>
<feature type="domain" description="Phosphofructokinase" evidence="5">
    <location>
        <begin position="6"/>
        <end position="42"/>
    </location>
</feature>
<evidence type="ECO:0000256" key="4">
    <source>
        <dbReference type="ARBA" id="ARBA00022842"/>
    </source>
</evidence>
<sequence>MKMCADFETRTVVMGHLQRGGAPTPFDRILGSQLGTKTIDLINNEEFGNMVGVKGSNFAKVSLDLVAKGSKLVPVNHVLIKSARSLGTCFGDTV</sequence>
<dbReference type="PANTHER" id="PTHR13697">
    <property type="entry name" value="PHOSPHOFRUCTOKINASE"/>
    <property type="match status" value="1"/>
</dbReference>
<dbReference type="GO" id="GO:0016208">
    <property type="term" value="F:AMP binding"/>
    <property type="evidence" value="ECO:0007669"/>
    <property type="project" value="TreeGrafter"/>
</dbReference>
<protein>
    <submittedName>
        <fullName evidence="6">6-phosphofructokinase</fullName>
    </submittedName>
</protein>
<dbReference type="AlphaFoldDB" id="A0A0B0EHE4"/>
<dbReference type="UniPathway" id="UPA00109">
    <property type="reaction ID" value="UER00182"/>
</dbReference>
<dbReference type="Gene3D" id="3.40.50.450">
    <property type="match status" value="1"/>
</dbReference>
<comment type="caution">
    <text evidence="6">The sequence shown here is derived from an EMBL/GenBank/DDBJ whole genome shotgun (WGS) entry which is preliminary data.</text>
</comment>
<dbReference type="GO" id="GO:0046872">
    <property type="term" value="F:metal ion binding"/>
    <property type="evidence" value="ECO:0007669"/>
    <property type="project" value="UniProtKB-KW"/>
</dbReference>
<dbReference type="Pfam" id="PF00365">
    <property type="entry name" value="PFK"/>
    <property type="match status" value="1"/>
</dbReference>
<dbReference type="InterPro" id="IPR000023">
    <property type="entry name" value="Phosphofructokinase_dom"/>
</dbReference>
<evidence type="ECO:0000313" key="7">
    <source>
        <dbReference type="Proteomes" id="UP000030652"/>
    </source>
</evidence>
<dbReference type="PANTHER" id="PTHR13697:SF52">
    <property type="entry name" value="ATP-DEPENDENT 6-PHOSPHOFRUCTOKINASE 3"/>
    <property type="match status" value="1"/>
</dbReference>
<accession>A0A0B0EHE4</accession>
<evidence type="ECO:0000256" key="3">
    <source>
        <dbReference type="ARBA" id="ARBA00022777"/>
    </source>
</evidence>
<dbReference type="SUPFAM" id="SSF53784">
    <property type="entry name" value="Phosphofructokinase"/>
    <property type="match status" value="1"/>
</dbReference>